<protein>
    <submittedName>
        <fullName evidence="1">Uncharacterized protein</fullName>
    </submittedName>
</protein>
<evidence type="ECO:0000313" key="1">
    <source>
        <dbReference type="EMBL" id="KAJ7715160.1"/>
    </source>
</evidence>
<dbReference type="Proteomes" id="UP001215280">
    <property type="component" value="Unassembled WGS sequence"/>
</dbReference>
<proteinExistence type="predicted"/>
<keyword evidence="2" id="KW-1185">Reference proteome</keyword>
<evidence type="ECO:0000313" key="2">
    <source>
        <dbReference type="Proteomes" id="UP001215280"/>
    </source>
</evidence>
<name>A0AAD7H9E4_9AGAR</name>
<comment type="caution">
    <text evidence="1">The sequence shown here is derived from an EMBL/GenBank/DDBJ whole genome shotgun (WGS) entry which is preliminary data.</text>
</comment>
<dbReference type="EMBL" id="JARJLG010000354">
    <property type="protein sequence ID" value="KAJ7715160.1"/>
    <property type="molecule type" value="Genomic_DNA"/>
</dbReference>
<sequence>MADLTEDPHLQTCPDFASTDFAGIRSDIVSAGTLIDPEAAEKLRSAWKTSNDAKKVVWDLQVQRDRDATDAIRQAREQEAEREIFYISPSLATI</sequence>
<accession>A0AAD7H9E4</accession>
<dbReference type="AlphaFoldDB" id="A0AAD7H9E4"/>
<organism evidence="1 2">
    <name type="scientific">Mycena maculata</name>
    <dbReference type="NCBI Taxonomy" id="230809"/>
    <lineage>
        <taxon>Eukaryota</taxon>
        <taxon>Fungi</taxon>
        <taxon>Dikarya</taxon>
        <taxon>Basidiomycota</taxon>
        <taxon>Agaricomycotina</taxon>
        <taxon>Agaricomycetes</taxon>
        <taxon>Agaricomycetidae</taxon>
        <taxon>Agaricales</taxon>
        <taxon>Marasmiineae</taxon>
        <taxon>Mycenaceae</taxon>
        <taxon>Mycena</taxon>
    </lineage>
</organism>
<gene>
    <name evidence="1" type="ORF">DFH07DRAFT_974260</name>
</gene>
<reference evidence="1" key="1">
    <citation type="submission" date="2023-03" db="EMBL/GenBank/DDBJ databases">
        <title>Massive genome expansion in bonnet fungi (Mycena s.s.) driven by repeated elements and novel gene families across ecological guilds.</title>
        <authorList>
            <consortium name="Lawrence Berkeley National Laboratory"/>
            <person name="Harder C.B."/>
            <person name="Miyauchi S."/>
            <person name="Viragh M."/>
            <person name="Kuo A."/>
            <person name="Thoen E."/>
            <person name="Andreopoulos B."/>
            <person name="Lu D."/>
            <person name="Skrede I."/>
            <person name="Drula E."/>
            <person name="Henrissat B."/>
            <person name="Morin E."/>
            <person name="Kohler A."/>
            <person name="Barry K."/>
            <person name="LaButti K."/>
            <person name="Morin E."/>
            <person name="Salamov A."/>
            <person name="Lipzen A."/>
            <person name="Mereny Z."/>
            <person name="Hegedus B."/>
            <person name="Baldrian P."/>
            <person name="Stursova M."/>
            <person name="Weitz H."/>
            <person name="Taylor A."/>
            <person name="Grigoriev I.V."/>
            <person name="Nagy L.G."/>
            <person name="Martin F."/>
            <person name="Kauserud H."/>
        </authorList>
    </citation>
    <scope>NUCLEOTIDE SEQUENCE</scope>
    <source>
        <strain evidence="1">CBHHK188m</strain>
    </source>
</reference>